<proteinExistence type="predicted"/>
<dbReference type="CDD" id="cd09612">
    <property type="entry name" value="Jacalin"/>
    <property type="match status" value="1"/>
</dbReference>
<dbReference type="SMR" id="Q5VRE2"/>
<evidence type="ECO:0000313" key="3">
    <source>
        <dbReference type="EMBL" id="BAD67983.1"/>
    </source>
</evidence>
<evidence type="ECO:0000256" key="1">
    <source>
        <dbReference type="ARBA" id="ARBA00022734"/>
    </source>
</evidence>
<reference evidence="4" key="1">
    <citation type="journal article" date="2005" name="Nature">
        <title>The map-based sequence of the rice genome.</title>
        <authorList>
            <consortium name="International rice genome sequencing project (IRGSP)"/>
            <person name="Matsumoto T."/>
            <person name="Wu J."/>
            <person name="Kanamori H."/>
            <person name="Katayose Y."/>
            <person name="Fujisawa M."/>
            <person name="Namiki N."/>
            <person name="Mizuno H."/>
            <person name="Yamamoto K."/>
            <person name="Antonio B.A."/>
            <person name="Baba T."/>
            <person name="Sakata K."/>
            <person name="Nagamura Y."/>
            <person name="Aoki H."/>
            <person name="Arikawa K."/>
            <person name="Arita K."/>
            <person name="Bito T."/>
            <person name="Chiden Y."/>
            <person name="Fujitsuka N."/>
            <person name="Fukunaka R."/>
            <person name="Hamada M."/>
            <person name="Harada C."/>
            <person name="Hayashi A."/>
            <person name="Hijishita S."/>
            <person name="Honda M."/>
            <person name="Hosokawa S."/>
            <person name="Ichikawa Y."/>
            <person name="Idonuma A."/>
            <person name="Iijima M."/>
            <person name="Ikeda M."/>
            <person name="Ikeno M."/>
            <person name="Ito K."/>
            <person name="Ito S."/>
            <person name="Ito T."/>
            <person name="Ito Y."/>
            <person name="Ito Y."/>
            <person name="Iwabuchi A."/>
            <person name="Kamiya K."/>
            <person name="Karasawa W."/>
            <person name="Kurita K."/>
            <person name="Katagiri S."/>
            <person name="Kikuta A."/>
            <person name="Kobayashi H."/>
            <person name="Kobayashi N."/>
            <person name="Machita K."/>
            <person name="Maehara T."/>
            <person name="Masukawa M."/>
            <person name="Mizubayashi T."/>
            <person name="Mukai Y."/>
            <person name="Nagasaki H."/>
            <person name="Nagata Y."/>
            <person name="Naito S."/>
            <person name="Nakashima M."/>
            <person name="Nakama Y."/>
            <person name="Nakamichi Y."/>
            <person name="Nakamura M."/>
            <person name="Meguro A."/>
            <person name="Negishi M."/>
            <person name="Ohta I."/>
            <person name="Ohta T."/>
            <person name="Okamoto M."/>
            <person name="Ono N."/>
            <person name="Saji S."/>
            <person name="Sakaguchi M."/>
            <person name="Sakai K."/>
            <person name="Shibata M."/>
            <person name="Shimokawa T."/>
            <person name="Song J."/>
            <person name="Takazaki Y."/>
            <person name="Terasawa K."/>
            <person name="Tsugane M."/>
            <person name="Tsuji K."/>
            <person name="Ueda S."/>
            <person name="Waki K."/>
            <person name="Yamagata H."/>
            <person name="Yamamoto M."/>
            <person name="Yamamoto S."/>
            <person name="Yamane H."/>
            <person name="Yoshiki S."/>
            <person name="Yoshihara R."/>
            <person name="Yukawa K."/>
            <person name="Zhong H."/>
            <person name="Yano M."/>
            <person name="Yuan Q."/>
            <person name="Ouyang S."/>
            <person name="Liu J."/>
            <person name="Jones K.M."/>
            <person name="Gansberger K."/>
            <person name="Moffat K."/>
            <person name="Hill J."/>
            <person name="Bera J."/>
            <person name="Fadrosh D."/>
            <person name="Jin S."/>
            <person name="Johri S."/>
            <person name="Kim M."/>
            <person name="Overton L."/>
            <person name="Reardon M."/>
            <person name="Tsitrin T."/>
            <person name="Vuong H."/>
            <person name="Weaver B."/>
            <person name="Ciecko A."/>
            <person name="Tallon L."/>
            <person name="Jackson J."/>
            <person name="Pai G."/>
            <person name="Aken S.V."/>
            <person name="Utterback T."/>
            <person name="Reidmuller S."/>
            <person name="Feldblyum T."/>
            <person name="Hsiao J."/>
            <person name="Zismann V."/>
            <person name="Iobst S."/>
            <person name="de Vazeille A.R."/>
            <person name="Buell C.R."/>
            <person name="Ying K."/>
            <person name="Li Y."/>
            <person name="Lu T."/>
            <person name="Huang Y."/>
            <person name="Zhao Q."/>
            <person name="Feng Q."/>
            <person name="Zhang L."/>
            <person name="Zhu J."/>
            <person name="Weng Q."/>
            <person name="Mu J."/>
            <person name="Lu Y."/>
            <person name="Fan D."/>
            <person name="Liu Y."/>
            <person name="Guan J."/>
            <person name="Zhang Y."/>
            <person name="Yu S."/>
            <person name="Liu X."/>
            <person name="Zhang Y."/>
            <person name="Hong G."/>
            <person name="Han B."/>
            <person name="Choisne N."/>
            <person name="Demange N."/>
            <person name="Orjeda G."/>
            <person name="Samain S."/>
            <person name="Cattolico L."/>
            <person name="Pelletier E."/>
            <person name="Couloux A."/>
            <person name="Segurens B."/>
            <person name="Wincker P."/>
            <person name="D'Hont A."/>
            <person name="Scarpelli C."/>
            <person name="Weissenbach J."/>
            <person name="Salanoubat M."/>
            <person name="Quetier F."/>
            <person name="Yu Y."/>
            <person name="Kim H.R."/>
            <person name="Rambo T."/>
            <person name="Currie J."/>
            <person name="Collura K."/>
            <person name="Luo M."/>
            <person name="Yang T."/>
            <person name="Ammiraju J.S.S."/>
            <person name="Engler F."/>
            <person name="Soderlund C."/>
            <person name="Wing R.A."/>
            <person name="Palmer L.E."/>
            <person name="de la Bastide M."/>
            <person name="Spiegel L."/>
            <person name="Nascimento L."/>
            <person name="Zutavern T."/>
            <person name="O'Shaughnessy A."/>
            <person name="Dike S."/>
            <person name="Dedhia N."/>
            <person name="Preston R."/>
            <person name="Balija V."/>
            <person name="McCombie W.R."/>
            <person name="Chow T."/>
            <person name="Chen H."/>
            <person name="Chung M."/>
            <person name="Chen C."/>
            <person name="Shaw J."/>
            <person name="Wu H."/>
            <person name="Hsiao K."/>
            <person name="Chao Y."/>
            <person name="Chu M."/>
            <person name="Cheng C."/>
            <person name="Hour A."/>
            <person name="Lee P."/>
            <person name="Lin S."/>
            <person name="Lin Y."/>
            <person name="Liou J."/>
            <person name="Liu S."/>
            <person name="Hsing Y."/>
            <person name="Raghuvanshi S."/>
            <person name="Mohanty A."/>
            <person name="Bharti A.K."/>
            <person name="Gaur A."/>
            <person name="Gupta V."/>
            <person name="Kumar D."/>
            <person name="Ravi V."/>
            <person name="Vij S."/>
            <person name="Kapur A."/>
            <person name="Khurana P."/>
            <person name="Khurana P."/>
            <person name="Khurana J.P."/>
            <person name="Tyagi A.K."/>
            <person name="Gaikwad K."/>
            <person name="Singh A."/>
            <person name="Dalal V."/>
            <person name="Srivastava S."/>
            <person name="Dixit A."/>
            <person name="Pal A.K."/>
            <person name="Ghazi I.A."/>
            <person name="Yadav M."/>
            <person name="Pandit A."/>
            <person name="Bhargava A."/>
            <person name="Sureshbabu K."/>
            <person name="Batra K."/>
            <person name="Sharma T.R."/>
            <person name="Mohapatra T."/>
            <person name="Singh N.K."/>
            <person name="Messing J."/>
            <person name="Nelson A.B."/>
            <person name="Fuks G."/>
            <person name="Kavchok S."/>
            <person name="Keizer G."/>
            <person name="Linton E."/>
            <person name="Llaca V."/>
            <person name="Song R."/>
            <person name="Tanyolac B."/>
            <person name="Young S."/>
            <person name="Ho-Il K."/>
            <person name="Hahn J.H."/>
            <person name="Sangsakoo G."/>
            <person name="Vanavichit A."/>
            <person name="de Mattos Luiz.A.T."/>
            <person name="Zimmer P.D."/>
            <person name="Malone G."/>
            <person name="Dellagostin O."/>
            <person name="de Oliveira A.C."/>
            <person name="Bevan M."/>
            <person name="Bancroft I."/>
            <person name="Minx P."/>
            <person name="Cordum H."/>
            <person name="Wilson R."/>
            <person name="Cheng Z."/>
            <person name="Jin W."/>
            <person name="Jiang J."/>
            <person name="Leong S.A."/>
            <person name="Iwama H."/>
            <person name="Gojobori T."/>
            <person name="Itoh T."/>
            <person name="Niimura Y."/>
            <person name="Fujii Y."/>
            <person name="Habara T."/>
            <person name="Sakai H."/>
            <person name="Sato Y."/>
            <person name="Wilson G."/>
            <person name="Kumar K."/>
            <person name="McCouch S."/>
            <person name="Juretic N."/>
            <person name="Hoen D."/>
            <person name="Wright S."/>
            <person name="Bruskiewich R."/>
            <person name="Bureau T."/>
            <person name="Miyao A."/>
            <person name="Hirochika H."/>
            <person name="Nishikawa T."/>
            <person name="Kadowaki K."/>
            <person name="Sugiura M."/>
            <person name="Burr B."/>
            <person name="Sasaki T."/>
        </authorList>
    </citation>
    <scope>NUCLEOTIDE SEQUENCE [LARGE SCALE GENOMIC DNA]</scope>
    <source>
        <strain evidence="4">cv. Nipponbare</strain>
    </source>
</reference>
<gene>
    <name evidence="3" type="primary">OSJNBa0033B09.34</name>
</gene>
<dbReference type="SUPFAM" id="SSF51101">
    <property type="entry name" value="Mannose-binding lectins"/>
    <property type="match status" value="1"/>
</dbReference>
<feature type="domain" description="Jacalin-type lectin" evidence="2">
    <location>
        <begin position="75"/>
        <end position="209"/>
    </location>
</feature>
<dbReference type="PANTHER" id="PTHR46506">
    <property type="entry name" value="OS05G0143600 PROTEIN"/>
    <property type="match status" value="1"/>
</dbReference>
<dbReference type="Proteomes" id="UP000000763">
    <property type="component" value="Chromosome 6"/>
</dbReference>
<keyword evidence="1" id="KW-0430">Lectin</keyword>
<dbReference type="InterPro" id="IPR001229">
    <property type="entry name" value="Jacalin-like_lectin_dom"/>
</dbReference>
<dbReference type="GO" id="GO:0030246">
    <property type="term" value="F:carbohydrate binding"/>
    <property type="evidence" value="ECO:0007669"/>
    <property type="project" value="UniProtKB-KW"/>
</dbReference>
<organism evidence="3 4">
    <name type="scientific">Oryza sativa subsp. japonica</name>
    <name type="common">Rice</name>
    <dbReference type="NCBI Taxonomy" id="39947"/>
    <lineage>
        <taxon>Eukaryota</taxon>
        <taxon>Viridiplantae</taxon>
        <taxon>Streptophyta</taxon>
        <taxon>Embryophyta</taxon>
        <taxon>Tracheophyta</taxon>
        <taxon>Spermatophyta</taxon>
        <taxon>Magnoliopsida</taxon>
        <taxon>Liliopsida</taxon>
        <taxon>Poales</taxon>
        <taxon>Poaceae</taxon>
        <taxon>BOP clade</taxon>
        <taxon>Oryzoideae</taxon>
        <taxon>Oryzeae</taxon>
        <taxon>Oryzinae</taxon>
        <taxon>Oryza</taxon>
        <taxon>Oryza sativa</taxon>
    </lineage>
</organism>
<dbReference type="Pfam" id="PF01419">
    <property type="entry name" value="Jacalin"/>
    <property type="match status" value="1"/>
</dbReference>
<dbReference type="AlphaFoldDB" id="Q5VRE2"/>
<dbReference type="EMBL" id="AP002864">
    <property type="protein sequence ID" value="BAD67983.1"/>
    <property type="molecule type" value="Genomic_DNA"/>
</dbReference>
<accession>Q5VRE2</accession>
<evidence type="ECO:0000259" key="2">
    <source>
        <dbReference type="PROSITE" id="PS51752"/>
    </source>
</evidence>
<dbReference type="InterPro" id="IPR033734">
    <property type="entry name" value="Jacalin-like_lectin_dom_plant"/>
</dbReference>
<dbReference type="PROSITE" id="PS51752">
    <property type="entry name" value="JACALIN_LECTIN"/>
    <property type="match status" value="1"/>
</dbReference>
<name>Q5VRE2_ORYSJ</name>
<dbReference type="Gene3D" id="2.100.10.30">
    <property type="entry name" value="Jacalin-like lectin domain"/>
    <property type="match status" value="1"/>
</dbReference>
<protein>
    <submittedName>
        <fullName evidence="3">GOS9</fullName>
    </submittedName>
</protein>
<dbReference type="InterPro" id="IPR036404">
    <property type="entry name" value="Jacalin-like_lectin_dom_sf"/>
</dbReference>
<reference evidence="4" key="2">
    <citation type="journal article" date="2008" name="Nucleic Acids Res.">
        <title>The rice annotation project database (RAP-DB): 2008 update.</title>
        <authorList>
            <consortium name="The rice annotation project (RAP)"/>
        </authorList>
    </citation>
    <scope>GENOME REANNOTATION</scope>
    <source>
        <strain evidence="4">cv. Nipponbare</strain>
    </source>
</reference>
<evidence type="ECO:0000313" key="4">
    <source>
        <dbReference type="Proteomes" id="UP000000763"/>
    </source>
</evidence>
<sequence>MGGDQWGGRPTSGGRWREWAARMTTLAAPFLLPARTEGAAEDGEDVVAGALVRDDSGEMDKKVEVGPKYHKSTKLVKIGPWGGNGGGSVDISVPPNSLKNVTIRSGAAIDAIAFTYVGTDGNEHLAGPWGGGGGNPTTITLGSQEFVKGISGTFTNVVTNLQIVTNVTTYNFGQGGGTAFSLPLQSGSVVGFFGRSGALVDSIGVYVHI</sequence>
<dbReference type="SMART" id="SM00915">
    <property type="entry name" value="Jacalin"/>
    <property type="match status" value="1"/>
</dbReference>